<feature type="domain" description="Leucine-binding protein" evidence="7">
    <location>
        <begin position="65"/>
        <end position="426"/>
    </location>
</feature>
<name>A0A967KI74_9PROT</name>
<evidence type="ECO:0000256" key="1">
    <source>
        <dbReference type="ARBA" id="ARBA00010062"/>
    </source>
</evidence>
<feature type="coiled-coil region" evidence="4">
    <location>
        <begin position="241"/>
        <end position="268"/>
    </location>
</feature>
<feature type="signal peptide" evidence="6">
    <location>
        <begin position="1"/>
        <end position="15"/>
    </location>
</feature>
<dbReference type="InterPro" id="IPR051010">
    <property type="entry name" value="BCAA_transport"/>
</dbReference>
<evidence type="ECO:0000313" key="8">
    <source>
        <dbReference type="EMBL" id="NIA72001.1"/>
    </source>
</evidence>
<evidence type="ECO:0000256" key="5">
    <source>
        <dbReference type="SAM" id="MobiDB-lite"/>
    </source>
</evidence>
<organism evidence="8 9">
    <name type="scientific">Pelagibius litoralis</name>
    <dbReference type="NCBI Taxonomy" id="374515"/>
    <lineage>
        <taxon>Bacteria</taxon>
        <taxon>Pseudomonadati</taxon>
        <taxon>Pseudomonadota</taxon>
        <taxon>Alphaproteobacteria</taxon>
        <taxon>Rhodospirillales</taxon>
        <taxon>Rhodovibrionaceae</taxon>
        <taxon>Pelagibius</taxon>
    </lineage>
</organism>
<evidence type="ECO:0000256" key="2">
    <source>
        <dbReference type="ARBA" id="ARBA00022729"/>
    </source>
</evidence>
<dbReference type="PANTHER" id="PTHR30483">
    <property type="entry name" value="LEUCINE-SPECIFIC-BINDING PROTEIN"/>
    <property type="match status" value="1"/>
</dbReference>
<dbReference type="InterPro" id="IPR028081">
    <property type="entry name" value="Leu-bd"/>
</dbReference>
<dbReference type="InterPro" id="IPR028082">
    <property type="entry name" value="Peripla_BP_I"/>
</dbReference>
<keyword evidence="4" id="KW-0175">Coiled coil</keyword>
<keyword evidence="3" id="KW-0813">Transport</keyword>
<evidence type="ECO:0000256" key="3">
    <source>
        <dbReference type="ARBA" id="ARBA00022970"/>
    </source>
</evidence>
<dbReference type="Proteomes" id="UP000761264">
    <property type="component" value="Unassembled WGS sequence"/>
</dbReference>
<protein>
    <submittedName>
        <fullName evidence="8">Penicillin-binding protein activator</fullName>
    </submittedName>
</protein>
<keyword evidence="3" id="KW-0029">Amino-acid transport</keyword>
<keyword evidence="9" id="KW-1185">Reference proteome</keyword>
<dbReference type="PANTHER" id="PTHR30483:SF6">
    <property type="entry name" value="PERIPLASMIC BINDING PROTEIN OF ABC TRANSPORTER FOR NATURAL AMINO ACIDS"/>
    <property type="match status" value="1"/>
</dbReference>
<evidence type="ECO:0000256" key="6">
    <source>
        <dbReference type="SAM" id="SignalP"/>
    </source>
</evidence>
<evidence type="ECO:0000256" key="4">
    <source>
        <dbReference type="SAM" id="Coils"/>
    </source>
</evidence>
<comment type="similarity">
    <text evidence="1">Belongs to the leucine-binding protein family.</text>
</comment>
<dbReference type="Pfam" id="PF13458">
    <property type="entry name" value="Peripla_BP_6"/>
    <property type="match status" value="1"/>
</dbReference>
<dbReference type="GO" id="GO:0006865">
    <property type="term" value="P:amino acid transport"/>
    <property type="evidence" value="ECO:0007669"/>
    <property type="project" value="UniProtKB-KW"/>
</dbReference>
<dbReference type="Gene3D" id="3.40.50.2300">
    <property type="match status" value="2"/>
</dbReference>
<accession>A0A967KI74</accession>
<gene>
    <name evidence="8" type="ORF">HBA54_25705</name>
</gene>
<reference evidence="8" key="1">
    <citation type="submission" date="2020-03" db="EMBL/GenBank/DDBJ databases">
        <title>Genome of Pelagibius litoralis DSM 21314T.</title>
        <authorList>
            <person name="Wang G."/>
        </authorList>
    </citation>
    <scope>NUCLEOTIDE SEQUENCE</scope>
    <source>
        <strain evidence="8">DSM 21314</strain>
    </source>
</reference>
<feature type="chain" id="PRO_5036729360" evidence="6">
    <location>
        <begin position="16"/>
        <end position="445"/>
    </location>
</feature>
<dbReference type="AlphaFoldDB" id="A0A967KI74"/>
<comment type="caution">
    <text evidence="8">The sequence shown here is derived from an EMBL/GenBank/DDBJ whole genome shotgun (WGS) entry which is preliminary data.</text>
</comment>
<keyword evidence="2 6" id="KW-0732">Signal</keyword>
<evidence type="ECO:0000313" key="9">
    <source>
        <dbReference type="Proteomes" id="UP000761264"/>
    </source>
</evidence>
<evidence type="ECO:0000259" key="7">
    <source>
        <dbReference type="Pfam" id="PF13458"/>
    </source>
</evidence>
<dbReference type="RefSeq" id="WP_167230559.1">
    <property type="nucleotide sequence ID" value="NZ_JAAQPH010000029.1"/>
</dbReference>
<dbReference type="EMBL" id="JAAQPH010000029">
    <property type="protein sequence ID" value="NIA72001.1"/>
    <property type="molecule type" value="Genomic_DNA"/>
</dbReference>
<dbReference type="SUPFAM" id="SSF53822">
    <property type="entry name" value="Periplasmic binding protein-like I"/>
    <property type="match status" value="1"/>
</dbReference>
<dbReference type="CDD" id="cd06339">
    <property type="entry name" value="PBP1_YraM_LppC_lipoprotein-like"/>
    <property type="match status" value="1"/>
</dbReference>
<feature type="region of interest" description="Disordered" evidence="5">
    <location>
        <begin position="19"/>
        <end position="46"/>
    </location>
</feature>
<proteinExistence type="inferred from homology"/>
<sequence>MLLLAGLALSLSACAGSKVPTAEPEVQPPSLPSAPSAGETGGAPDDSLAAVNEAEAAAREALNAPVKIGLLLPLSGSRATVGQSILNAAQLALFDLAGDRFTLVVRDTAGTREGAVAAAESALAAEVSLILGPLFSTSVEAVKPLLAETDLPLITFSNNTDIADPQTFVMGVTPRTQVDRIVDYAVVQGVRRFAVLAPESPYGSSVVRSFQEAIFRNGVELSRVVFFDPGSPDISAEVRALSDYDQRAAALKAQRRSLNARNDAAARRALARLRGLETLGPPNFDGILIPASGRQLLAVAPLLAYYDVDPDEVRFLGTALWDDPSLRKEPSLKGSWFPAPPPALWRTFSNRYRQAYGRTPPRVASLGYDAVALAAVLDRRARNEGAFLIYTAESITQPVGFSGIDGIFRFLPDGQVQRGLAILELQPDVFGEVDPAPQAFGQEIN</sequence>